<dbReference type="EMBL" id="JAZDQQ010000032">
    <property type="protein sequence ID" value="MEE1883350.1"/>
    <property type="molecule type" value="Genomic_DNA"/>
</dbReference>
<accession>A0ABU7GWI6</accession>
<name>A0ABU7GWI6_9PSED</name>
<evidence type="ECO:0000313" key="1">
    <source>
        <dbReference type="EMBL" id="MEE1883350.1"/>
    </source>
</evidence>
<organism evidence="1 2">
    <name type="scientific">Pseudomonas soli</name>
    <dbReference type="NCBI Taxonomy" id="1306993"/>
    <lineage>
        <taxon>Bacteria</taxon>
        <taxon>Pseudomonadati</taxon>
        <taxon>Pseudomonadota</taxon>
        <taxon>Gammaproteobacteria</taxon>
        <taxon>Pseudomonadales</taxon>
        <taxon>Pseudomonadaceae</taxon>
        <taxon>Pseudomonas</taxon>
    </lineage>
</organism>
<gene>
    <name evidence="1" type="ORF">V0R55_24610</name>
</gene>
<sequence length="182" mass="19943">MNEQPISSEVAQVVPSELRVLHEAITATLQAGLPQFEHIEAYPKLIREGIKLPALLYAATGFAPGTKPGDGRLCVTVTFEALILLEAERAMAPLQAAILVGKLMQVLDEQYWDVDFVGHAKDVQAVPSEFVPELARCVGWSVLWRQDVYLGDTAWPWADEPPGSLVFAVGPDAERVEPEVLQ</sequence>
<keyword evidence="2" id="KW-1185">Reference proteome</keyword>
<reference evidence="1 2" key="1">
    <citation type="submission" date="2024-01" db="EMBL/GenBank/DDBJ databases">
        <title>Unpublished Manusciprt.</title>
        <authorList>
            <person name="Duman M."/>
            <person name="Valdes E.G."/>
            <person name="Ajmi N."/>
            <person name="Altun S."/>
            <person name="Saticioglu I.B."/>
        </authorList>
    </citation>
    <scope>NUCLEOTIDE SEQUENCE [LARGE SCALE GENOMIC DNA]</scope>
    <source>
        <strain evidence="1 2">139P</strain>
    </source>
</reference>
<proteinExistence type="predicted"/>
<dbReference type="RefSeq" id="WP_330126528.1">
    <property type="nucleotide sequence ID" value="NZ_JAZDQQ010000032.1"/>
</dbReference>
<evidence type="ECO:0000313" key="2">
    <source>
        <dbReference type="Proteomes" id="UP001329505"/>
    </source>
</evidence>
<comment type="caution">
    <text evidence="1">The sequence shown here is derived from an EMBL/GenBank/DDBJ whole genome shotgun (WGS) entry which is preliminary data.</text>
</comment>
<dbReference type="Proteomes" id="UP001329505">
    <property type="component" value="Unassembled WGS sequence"/>
</dbReference>
<protein>
    <submittedName>
        <fullName evidence="1">Uncharacterized protein</fullName>
    </submittedName>
</protein>